<comment type="caution">
    <text evidence="2">The sequence shown here is derived from an EMBL/GenBank/DDBJ whole genome shotgun (WGS) entry which is preliminary data.</text>
</comment>
<dbReference type="Proteomes" id="UP001597090">
    <property type="component" value="Unassembled WGS sequence"/>
</dbReference>
<reference evidence="3" key="1">
    <citation type="journal article" date="2019" name="Int. J. Syst. Evol. Microbiol.">
        <title>The Global Catalogue of Microorganisms (GCM) 10K type strain sequencing project: providing services to taxonomists for standard genome sequencing and annotation.</title>
        <authorList>
            <consortium name="The Broad Institute Genomics Platform"/>
            <consortium name="The Broad Institute Genome Sequencing Center for Infectious Disease"/>
            <person name="Wu L."/>
            <person name="Ma J."/>
        </authorList>
    </citation>
    <scope>NUCLEOTIDE SEQUENCE [LARGE SCALE GENOMIC DNA]</scope>
    <source>
        <strain evidence="3">CCUG 55491</strain>
    </source>
</reference>
<protein>
    <submittedName>
        <fullName evidence="2">Uncharacterized protein</fullName>
    </submittedName>
</protein>
<gene>
    <name evidence="2" type="ORF">ACFQZQ_03125</name>
</gene>
<evidence type="ECO:0000256" key="1">
    <source>
        <dbReference type="SAM" id="MobiDB-lite"/>
    </source>
</evidence>
<organism evidence="2 3">
    <name type="scientific">Lysobacter koreensis</name>
    <dbReference type="NCBI Taxonomy" id="266122"/>
    <lineage>
        <taxon>Bacteria</taxon>
        <taxon>Pseudomonadati</taxon>
        <taxon>Pseudomonadota</taxon>
        <taxon>Gammaproteobacteria</taxon>
        <taxon>Lysobacterales</taxon>
        <taxon>Lysobacteraceae</taxon>
        <taxon>Lysobacter</taxon>
    </lineage>
</organism>
<keyword evidence="3" id="KW-1185">Reference proteome</keyword>
<feature type="region of interest" description="Disordered" evidence="1">
    <location>
        <begin position="34"/>
        <end position="62"/>
    </location>
</feature>
<feature type="compositionally biased region" description="Basic and acidic residues" evidence="1">
    <location>
        <begin position="39"/>
        <end position="56"/>
    </location>
</feature>
<dbReference type="EMBL" id="JBHTIH010000002">
    <property type="protein sequence ID" value="MFD0738282.1"/>
    <property type="molecule type" value="Genomic_DNA"/>
</dbReference>
<proteinExistence type="predicted"/>
<evidence type="ECO:0000313" key="2">
    <source>
        <dbReference type="EMBL" id="MFD0738282.1"/>
    </source>
</evidence>
<name>A0ABW2YIN9_9GAMM</name>
<dbReference type="RefSeq" id="WP_386811214.1">
    <property type="nucleotide sequence ID" value="NZ_JBHTIH010000002.1"/>
</dbReference>
<accession>A0ABW2YIN9</accession>
<evidence type="ECO:0000313" key="3">
    <source>
        <dbReference type="Proteomes" id="UP001597090"/>
    </source>
</evidence>
<sequence>MNRHAINPHIVSRLAKQTDAAELLAMLENAERAAVQSSRCRDGARAEPPPRAELSRRLQPVQ</sequence>